<dbReference type="AlphaFoldDB" id="A0A069RDE0"/>
<feature type="transmembrane region" description="Helical" evidence="8">
    <location>
        <begin position="409"/>
        <end position="427"/>
    </location>
</feature>
<dbReference type="STRING" id="1121324.CLIT_13c01000"/>
<dbReference type="RefSeq" id="WP_038265933.1">
    <property type="nucleotide sequence ID" value="NZ_FSRH01000005.1"/>
</dbReference>
<feature type="transmembrane region" description="Helical" evidence="8">
    <location>
        <begin position="599"/>
        <end position="623"/>
    </location>
</feature>
<dbReference type="PANTHER" id="PTHR11629:SF63">
    <property type="entry name" value="V-TYPE PROTON ATPASE SUBUNIT A"/>
    <property type="match status" value="1"/>
</dbReference>
<dbReference type="GO" id="GO:0016471">
    <property type="term" value="C:vacuolar proton-transporting V-type ATPase complex"/>
    <property type="evidence" value="ECO:0007669"/>
    <property type="project" value="TreeGrafter"/>
</dbReference>
<dbReference type="GO" id="GO:0007035">
    <property type="term" value="P:vacuolar acidification"/>
    <property type="evidence" value="ECO:0007669"/>
    <property type="project" value="TreeGrafter"/>
</dbReference>
<evidence type="ECO:0000313" key="10">
    <source>
        <dbReference type="Proteomes" id="UP000027946"/>
    </source>
</evidence>
<dbReference type="GO" id="GO:0051117">
    <property type="term" value="F:ATPase binding"/>
    <property type="evidence" value="ECO:0007669"/>
    <property type="project" value="TreeGrafter"/>
</dbReference>
<feature type="transmembrane region" description="Helical" evidence="8">
    <location>
        <begin position="481"/>
        <end position="505"/>
    </location>
</feature>
<reference evidence="9 10" key="1">
    <citation type="submission" date="2014-03" db="EMBL/GenBank/DDBJ databases">
        <title>Genome sequence of Clostridium litorale W6, DSM 5388.</title>
        <authorList>
            <person name="Poehlein A."/>
            <person name="Jagirdar A."/>
            <person name="Khonsari B."/>
            <person name="Chibani C.M."/>
            <person name="Gutierrez Gutierrez D.A."/>
            <person name="Davydova E."/>
            <person name="Alghaithi H.S."/>
            <person name="Nair K.P."/>
            <person name="Dhamotharan K."/>
            <person name="Chandran L."/>
            <person name="G W."/>
            <person name="Daniel R."/>
        </authorList>
    </citation>
    <scope>NUCLEOTIDE SEQUENCE [LARGE SCALE GENOMIC DNA]</scope>
    <source>
        <strain evidence="9 10">W6</strain>
    </source>
</reference>
<dbReference type="eggNOG" id="COG1269">
    <property type="taxonomic scope" value="Bacteria"/>
</dbReference>
<dbReference type="PANTHER" id="PTHR11629">
    <property type="entry name" value="VACUOLAR PROTON ATPASES"/>
    <property type="match status" value="1"/>
</dbReference>
<keyword evidence="10" id="KW-1185">Reference proteome</keyword>
<keyword evidence="7 8" id="KW-0472">Membrane</keyword>
<dbReference type="EMBL" id="JJMM01000013">
    <property type="protein sequence ID" value="KDR94778.1"/>
    <property type="molecule type" value="Genomic_DNA"/>
</dbReference>
<evidence type="ECO:0000256" key="7">
    <source>
        <dbReference type="ARBA" id="ARBA00023136"/>
    </source>
</evidence>
<keyword evidence="4 8" id="KW-0812">Transmembrane</keyword>
<evidence type="ECO:0000256" key="6">
    <source>
        <dbReference type="ARBA" id="ARBA00023065"/>
    </source>
</evidence>
<feature type="transmembrane region" description="Helical" evidence="8">
    <location>
        <begin position="572"/>
        <end position="593"/>
    </location>
</feature>
<dbReference type="Pfam" id="PF01496">
    <property type="entry name" value="V_ATPase_I"/>
    <property type="match status" value="2"/>
</dbReference>
<evidence type="ECO:0000256" key="1">
    <source>
        <dbReference type="ARBA" id="ARBA00004141"/>
    </source>
</evidence>
<gene>
    <name evidence="9" type="primary">atpI</name>
    <name evidence="9" type="ORF">CLIT_13c01000</name>
</gene>
<name>A0A069RDE0_PEPLI</name>
<protein>
    <submittedName>
        <fullName evidence="9">V-type ATP synthase subunit I</fullName>
    </submittedName>
</protein>
<evidence type="ECO:0000256" key="2">
    <source>
        <dbReference type="ARBA" id="ARBA00009904"/>
    </source>
</evidence>
<comment type="similarity">
    <text evidence="2">Belongs to the V-ATPase 116 kDa subunit family.</text>
</comment>
<dbReference type="Gene3D" id="3.30.70.2750">
    <property type="match status" value="1"/>
</dbReference>
<evidence type="ECO:0000256" key="3">
    <source>
        <dbReference type="ARBA" id="ARBA00022448"/>
    </source>
</evidence>
<dbReference type="GO" id="GO:0046961">
    <property type="term" value="F:proton-transporting ATPase activity, rotational mechanism"/>
    <property type="evidence" value="ECO:0007669"/>
    <property type="project" value="InterPro"/>
</dbReference>
<dbReference type="Gene3D" id="3.30.70.2170">
    <property type="match status" value="1"/>
</dbReference>
<dbReference type="OrthoDB" id="9803814at2"/>
<comment type="caution">
    <text evidence="9">The sequence shown here is derived from an EMBL/GenBank/DDBJ whole genome shotgun (WGS) entry which is preliminary data.</text>
</comment>
<feature type="transmembrane region" description="Helical" evidence="8">
    <location>
        <begin position="511"/>
        <end position="528"/>
    </location>
</feature>
<sequence>MSVEKMDMMTVVGPVESMDGVLKRIVLLEKVHIDSFARSTGEMSLTLEMIEGEQEGMSAMVTSYSDQLDMSDLEKKLDVILNRFAISPLVDKSVARGDHSFRRSSIEIDWIYSRIEPLHNEIKEREERLQSLLEFKENIKYITGMNIQIEQLRNMRYFSYRVGTLSKDKRIKLKESYESISAAIFHIGSSEMEEVYLVVYPSDIEVETSNILKSLNFHDIEVPVQISGRPEKALSSLDNMIGNLNMEIFNLNEEMKTFKQEYVQDVIISYNMLLLQRQMERIKMKMAYTKNFFMLSGWVPSRDKKEIQRLIEEADQRCIVTFKEGCQLQKRTRPPTKLRNNWLTKPFENLVKLYGVPSYDELDPTSFLGITYMMLFGAMFGDVGQGGVLLLAGLYIMKKSSKLRAYAGILTRLGISSMVFGFLYGSIFGFEHILPALFIRPIENIDFVLLSSVVFGVVLLLLSFGYNIANSIRQRDIKEGVFGRNGAVGLMFYILLLVTIVQYFVGFEVVNIAYGITAAAVLIILMVLREPLSNLIMKKRPLYDEGVSEYYIESGFDIVETLLSMVSNTISFIRVGAFALNHVGLFLAFLTMARLIGNVAGSALVIIVGNVIIIALEGLIVLIQGLRLEYYELFSKYFKGEGVEFAPVKLEKAK</sequence>
<keyword evidence="3" id="KW-0813">Transport</keyword>
<dbReference type="InterPro" id="IPR002490">
    <property type="entry name" value="V-ATPase_116kDa_su"/>
</dbReference>
<comment type="subcellular location">
    <subcellularLocation>
        <location evidence="1">Membrane</location>
        <topology evidence="1">Multi-pass membrane protein</topology>
    </subcellularLocation>
</comment>
<dbReference type="Gene3D" id="1.20.1460.20">
    <property type="match status" value="1"/>
</dbReference>
<feature type="transmembrane region" description="Helical" evidence="8">
    <location>
        <begin position="372"/>
        <end position="397"/>
    </location>
</feature>
<dbReference type="Proteomes" id="UP000027946">
    <property type="component" value="Unassembled WGS sequence"/>
</dbReference>
<keyword evidence="6" id="KW-0406">Ion transport</keyword>
<dbReference type="GO" id="GO:0033179">
    <property type="term" value="C:proton-transporting V-type ATPase, V0 domain"/>
    <property type="evidence" value="ECO:0007669"/>
    <property type="project" value="InterPro"/>
</dbReference>
<keyword evidence="5 8" id="KW-1133">Transmembrane helix</keyword>
<evidence type="ECO:0000313" key="9">
    <source>
        <dbReference type="EMBL" id="KDR94778.1"/>
    </source>
</evidence>
<proteinExistence type="inferred from homology"/>
<organism evidence="9 10">
    <name type="scientific">Peptoclostridium litorale DSM 5388</name>
    <dbReference type="NCBI Taxonomy" id="1121324"/>
    <lineage>
        <taxon>Bacteria</taxon>
        <taxon>Bacillati</taxon>
        <taxon>Bacillota</taxon>
        <taxon>Clostridia</taxon>
        <taxon>Peptostreptococcales</taxon>
        <taxon>Peptoclostridiaceae</taxon>
        <taxon>Peptoclostridium</taxon>
    </lineage>
</organism>
<feature type="transmembrane region" description="Helical" evidence="8">
    <location>
        <begin position="447"/>
        <end position="469"/>
    </location>
</feature>
<accession>A0A069RDE0</accession>
<evidence type="ECO:0000256" key="4">
    <source>
        <dbReference type="ARBA" id="ARBA00022692"/>
    </source>
</evidence>
<evidence type="ECO:0000256" key="5">
    <source>
        <dbReference type="ARBA" id="ARBA00022989"/>
    </source>
</evidence>
<evidence type="ECO:0000256" key="8">
    <source>
        <dbReference type="SAM" id="Phobius"/>
    </source>
</evidence>